<comment type="caution">
    <text evidence="1">The sequence shown here is derived from an EMBL/GenBank/DDBJ whole genome shotgun (WGS) entry which is preliminary data.</text>
</comment>
<dbReference type="AlphaFoldDB" id="A0A3N2D6Y3"/>
<dbReference type="RefSeq" id="WP_170169302.1">
    <property type="nucleotide sequence ID" value="NZ_RKHQ01000001.1"/>
</dbReference>
<proteinExistence type="predicted"/>
<accession>A0A3N2D6Y3</accession>
<dbReference type="Proteomes" id="UP000275356">
    <property type="component" value="Unassembled WGS sequence"/>
</dbReference>
<dbReference type="EMBL" id="RKHQ01000001">
    <property type="protein sequence ID" value="ROR95505.1"/>
    <property type="molecule type" value="Genomic_DNA"/>
</dbReference>
<organism evidence="1 2">
    <name type="scientific">Salana multivorans</name>
    <dbReference type="NCBI Taxonomy" id="120377"/>
    <lineage>
        <taxon>Bacteria</taxon>
        <taxon>Bacillati</taxon>
        <taxon>Actinomycetota</taxon>
        <taxon>Actinomycetes</taxon>
        <taxon>Micrococcales</taxon>
        <taxon>Beutenbergiaceae</taxon>
        <taxon>Salana</taxon>
    </lineage>
</organism>
<protein>
    <recommendedName>
        <fullName evidence="3">DUF3553 domain-containing protein</fullName>
    </recommendedName>
</protein>
<evidence type="ECO:0008006" key="3">
    <source>
        <dbReference type="Google" id="ProtNLM"/>
    </source>
</evidence>
<gene>
    <name evidence="1" type="ORF">EDD28_0058</name>
</gene>
<evidence type="ECO:0000313" key="2">
    <source>
        <dbReference type="Proteomes" id="UP000275356"/>
    </source>
</evidence>
<reference evidence="1 2" key="1">
    <citation type="submission" date="2018-11" db="EMBL/GenBank/DDBJ databases">
        <title>Sequencing the genomes of 1000 actinobacteria strains.</title>
        <authorList>
            <person name="Klenk H.-P."/>
        </authorList>
    </citation>
    <scope>NUCLEOTIDE SEQUENCE [LARGE SCALE GENOMIC DNA]</scope>
    <source>
        <strain evidence="1 2">DSM 13521</strain>
    </source>
</reference>
<name>A0A3N2D6Y3_9MICO</name>
<evidence type="ECO:0000313" key="1">
    <source>
        <dbReference type="EMBL" id="ROR95505.1"/>
    </source>
</evidence>
<sequence length="53" mass="6079">MSDIEVVAGDKVRIKGKRGWGRVISHHKHLSAWLVDHGGRRLAYTYDRLAPLR</sequence>
<keyword evidence="2" id="KW-1185">Reference proteome</keyword>